<accession>A0A7S6U512</accession>
<dbReference type="NCBIfam" id="TIGR03174">
    <property type="entry name" value="cas_Csc3"/>
    <property type="match status" value="2"/>
</dbReference>
<dbReference type="EMBL" id="CP063311">
    <property type="protein sequence ID" value="QOV23821.1"/>
    <property type="molecule type" value="Genomic_DNA"/>
</dbReference>
<evidence type="ECO:0000313" key="1">
    <source>
        <dbReference type="EMBL" id="QOV23821.1"/>
    </source>
</evidence>
<organism evidence="1 2">
    <name type="scientific">Anabaenopsis elenkinii CCIBt3563</name>
    <dbReference type="NCBI Taxonomy" id="2779889"/>
    <lineage>
        <taxon>Bacteria</taxon>
        <taxon>Bacillati</taxon>
        <taxon>Cyanobacteriota</taxon>
        <taxon>Cyanophyceae</taxon>
        <taxon>Nostocales</taxon>
        <taxon>Nodulariaceae</taxon>
        <taxon>Anabaenopsis</taxon>
    </lineage>
</organism>
<dbReference type="AlphaFoldDB" id="A0A7S6U512"/>
<dbReference type="RefSeq" id="WP_200989354.1">
    <property type="nucleotide sequence ID" value="NZ_CP063311.1"/>
</dbReference>
<proteinExistence type="predicted"/>
<reference evidence="2" key="1">
    <citation type="submission" date="2020-10" db="EMBL/GenBank/DDBJ databases">
        <title>Genome-based taxonomic classification of the species Anabaenopsis elenkinii.</title>
        <authorList>
            <person name="Delbaje E."/>
            <person name="Andreote A.P.D."/>
            <person name="Pellegrinetti T.A."/>
            <person name="Cruz R.B."/>
            <person name="Branco L.H.Z."/>
            <person name="Fiore M.F."/>
        </authorList>
    </citation>
    <scope>NUCLEOTIDE SEQUENCE [LARGE SCALE GENOMIC DNA]</scope>
    <source>
        <strain evidence="2">CCIBt3563</strain>
    </source>
</reference>
<name>A0A7S6U512_9CYAN</name>
<evidence type="ECO:0000313" key="2">
    <source>
        <dbReference type="Proteomes" id="UP000593846"/>
    </source>
</evidence>
<dbReference type="KEGG" id="aee:IM676_05940"/>
<sequence>MSTLLQTLLIETLSEDTDPILRLYIETLLPSLEKEFALISALGGEYKNHYQILTDLGDKYAHEKAQTYSNNADQNLLVHVLNGLLTAWNISKYLPQPLSELEKYLLCLGLTLHDYNKYCHAQGEETPKHWEVENIITLCHELGEKLQFKLFWSEWLEYLPEIAYLSQNTQNKSSTNIYPVNWPTPKIKDRRRLEVPLRRLLAFGDIAVHLRDPGDIDTQTGGDRLREQLRFLNINKNLVYHRLRDTIGILSNGIHNATLSFAKNLNWEPILFFAQGVIYLAPANYQAPDIDKLQEFIWGKICEVLSSKMMGGDIGFKRDGKGLKAAPQTLELFSASELICQLPQVINVKVANIKDPATPKRLANLDLTATERQFLNPGEDIRADRIAEFIILLQKEFFNNSPEYIDWMLNKLGLQDKISPEQTQIQSGGVNYGWYYAAAYYVATHATLKPEDILEPMEKWAQDLAQWAEENNLLPPYFSPIRDIFDEYLNQYLEIKGWDNNQPSFHRELITYTDAKTKLAKQPICSLSSGEFISEDQMDSVVLFKPQQYSNKNPLGGRKIKRGISKIYALEMLLRQAFWSVPPGKLEDQQPVFLYLFPAYVYSPQTATAIKLLVNNMKQISLWDVRKKWLEQEMNITALQSVKWLTDEAEEGRFQDHKYRGEDLPFMAMSYTTTREKTLTDAWVQPAFLALSLPILLGVKVIATSSYVPLYGSDSDFKESVILDAPASFWNLLGLPNSLRIHHFENAMQRLLIAYSLHLDTRSSAPDAKWRDLIKTVREVTTNVLNVFSLAQERLRRDQRDNPHKDEVQRYWQYAQLWVKQDQTQPNQGVYIMTLIEKLVKQYRVFYQPNLGESSHAILLGISKALEIILSVPQQIEVNDLILQVSGQIKDALERQDVYKRPLMMNKDLDYPTRQAQEIAAIHSFATTCVRELFLELYQGDRALLQENRNRIKSGAEFAYRWLALEEKSAKSS</sequence>
<protein>
    <submittedName>
        <fullName evidence="1">Type I-D CRISPR-associated protein Cas10d/Csc3</fullName>
    </submittedName>
</protein>
<keyword evidence="2" id="KW-1185">Reference proteome</keyword>
<dbReference type="InterPro" id="IPR017589">
    <property type="entry name" value="CRISPR-assoc_prot_Cas10d/Csc3"/>
</dbReference>
<dbReference type="Proteomes" id="UP000593846">
    <property type="component" value="Chromosome"/>
</dbReference>
<gene>
    <name evidence="1" type="primary">cas10d</name>
    <name evidence="1" type="ORF">IM676_05940</name>
</gene>